<dbReference type="AlphaFoldDB" id="A0AAE3WG06"/>
<dbReference type="EMBL" id="JANHAX010000006">
    <property type="protein sequence ID" value="MDQ2091740.1"/>
    <property type="molecule type" value="Genomic_DNA"/>
</dbReference>
<sequence>MNDLGKLVTGFCDSQFGGLKKACTAAGLKYTTLHAQIAHEREIPFSTIDKLCSAAGVSLEVFRSAPASIGVTAHDISHELHRRAAAAYSQALRDVQDEMRRYGTDIMCDDVLNWLHRNSGRLTDFDRLRERVDLFHKLDAGDGIMRPHHIGATSLVARSFEIRDIDEYFPKVRQLGPSVIENSIAAHLRVQKTQQYQVEDIRLRGRIDSAEYDIEYRRIMAPVTAMNGAQFTLVFAQPL</sequence>
<protein>
    <submittedName>
        <fullName evidence="1">Uncharacterized protein</fullName>
    </submittedName>
</protein>
<dbReference type="RefSeq" id="WP_306737041.1">
    <property type="nucleotide sequence ID" value="NZ_JANHAX010000006.1"/>
</dbReference>
<evidence type="ECO:0000313" key="1">
    <source>
        <dbReference type="EMBL" id="MDQ2091740.1"/>
    </source>
</evidence>
<comment type="caution">
    <text evidence="1">The sequence shown here is derived from an EMBL/GenBank/DDBJ whole genome shotgun (WGS) entry which is preliminary data.</text>
</comment>
<dbReference type="Proteomes" id="UP001226762">
    <property type="component" value="Unassembled WGS sequence"/>
</dbReference>
<gene>
    <name evidence="1" type="ORF">NO357_17700</name>
</gene>
<name>A0AAE3WG06_9RHOB</name>
<reference evidence="1" key="1">
    <citation type="submission" date="2022-07" db="EMBL/GenBank/DDBJ databases">
        <authorList>
            <person name="Otstavnykh N."/>
            <person name="Isaeva M."/>
            <person name="Bystritskaya E."/>
        </authorList>
    </citation>
    <scope>NUCLEOTIDE SEQUENCE</scope>
    <source>
        <strain evidence="1">KCTC 52189</strain>
    </source>
</reference>
<reference evidence="1" key="2">
    <citation type="submission" date="2023-02" db="EMBL/GenBank/DDBJ databases">
        <title>'Rhodoalgimonas zhirmunskyi' gen. nov., isolated from a red alga.</title>
        <authorList>
            <person name="Nedashkovskaya O.I."/>
            <person name="Otstavnykh N.Y."/>
            <person name="Bystritskaya E.P."/>
            <person name="Balabanova L.A."/>
            <person name="Isaeva M.P."/>
        </authorList>
    </citation>
    <scope>NUCLEOTIDE SEQUENCE</scope>
    <source>
        <strain evidence="1">KCTC 52189</strain>
    </source>
</reference>
<accession>A0AAE3WG06</accession>
<proteinExistence type="predicted"/>
<evidence type="ECO:0000313" key="2">
    <source>
        <dbReference type="Proteomes" id="UP001226762"/>
    </source>
</evidence>
<keyword evidence="2" id="KW-1185">Reference proteome</keyword>
<organism evidence="1 2">
    <name type="scientific">Marimonas arenosa</name>
    <dbReference type="NCBI Taxonomy" id="1795305"/>
    <lineage>
        <taxon>Bacteria</taxon>
        <taxon>Pseudomonadati</taxon>
        <taxon>Pseudomonadota</taxon>
        <taxon>Alphaproteobacteria</taxon>
        <taxon>Rhodobacterales</taxon>
        <taxon>Paracoccaceae</taxon>
        <taxon>Marimonas</taxon>
    </lineage>
</organism>